<evidence type="ECO:0000256" key="1">
    <source>
        <dbReference type="ARBA" id="ARBA00022475"/>
    </source>
</evidence>
<gene>
    <name evidence="7" type="ORF">SHALO_2343</name>
</gene>
<evidence type="ECO:0000259" key="6">
    <source>
        <dbReference type="Pfam" id="PF00149"/>
    </source>
</evidence>
<protein>
    <submittedName>
        <fullName evidence="7">Putative UDP-2,3-diacylglucosamine hydrolase</fullName>
    </submittedName>
</protein>
<dbReference type="EMBL" id="CP017111">
    <property type="protein sequence ID" value="AOO66103.1"/>
    <property type="molecule type" value="Genomic_DNA"/>
</dbReference>
<dbReference type="GO" id="GO:0046872">
    <property type="term" value="F:metal ion binding"/>
    <property type="evidence" value="ECO:0007669"/>
    <property type="project" value="UniProtKB-KW"/>
</dbReference>
<dbReference type="Pfam" id="PF00149">
    <property type="entry name" value="Metallophos"/>
    <property type="match status" value="1"/>
</dbReference>
<evidence type="ECO:0000256" key="3">
    <source>
        <dbReference type="ARBA" id="ARBA00022723"/>
    </source>
</evidence>
<dbReference type="PANTHER" id="PTHR34990">
    <property type="entry name" value="UDP-2,3-DIACYLGLUCOSAMINE HYDROLASE-RELATED"/>
    <property type="match status" value="1"/>
</dbReference>
<proteinExistence type="predicted"/>
<evidence type="ECO:0000256" key="5">
    <source>
        <dbReference type="ARBA" id="ARBA00023211"/>
    </source>
</evidence>
<dbReference type="SUPFAM" id="SSF56300">
    <property type="entry name" value="Metallo-dependent phosphatases"/>
    <property type="match status" value="1"/>
</dbReference>
<dbReference type="PATRIC" id="fig|1193502.14.peg.2374"/>
<dbReference type="InterPro" id="IPR029052">
    <property type="entry name" value="Metallo-depent_PP-like"/>
</dbReference>
<keyword evidence="4" id="KW-0472">Membrane</keyword>
<dbReference type="STRING" id="1193502.SHALO_2343"/>
<dbReference type="InterPro" id="IPR043461">
    <property type="entry name" value="LpxH-like"/>
</dbReference>
<dbReference type="KEGG" id="shal:SHALO_2343"/>
<accession>A0A1D7TM75</accession>
<dbReference type="AlphaFoldDB" id="A0A1D7TM75"/>
<sequence length="257" mass="30150">MTKYSFAHEDDVMAFRSIFISDLHLGTRFSQAEELLEFLRRTQCENLYLVGDVIDGWAMKRKLKWAQSHSDVIQKVLRKARKGTNVFYITGNHDDFLRSFLPLGLGDSLIVVDECEYVSLNHERFYITHGDFFDSVTMTKRWLAVLGDMGYDLLLNVNQILNWWRKTLRYQSHWSLSKYVKDHVKSSVSFVTDFESILSEHAKRHHFDGVICGHIHKAEMREIDGIKYLNCGDWVESCTAIVETYEGEFRIIRWLGH</sequence>
<dbReference type="Proteomes" id="UP000094609">
    <property type="component" value="Chromosome"/>
</dbReference>
<keyword evidence="3" id="KW-0479">Metal-binding</keyword>
<keyword evidence="5" id="KW-0464">Manganese</keyword>
<keyword evidence="8" id="KW-1185">Reference proteome</keyword>
<keyword evidence="7" id="KW-0378">Hydrolase</keyword>
<feature type="domain" description="Calcineurin-like phosphoesterase" evidence="6">
    <location>
        <begin position="16"/>
        <end position="217"/>
    </location>
</feature>
<dbReference type="GO" id="GO:0008758">
    <property type="term" value="F:UDP-2,3-diacylglucosamine hydrolase activity"/>
    <property type="evidence" value="ECO:0007669"/>
    <property type="project" value="TreeGrafter"/>
</dbReference>
<evidence type="ECO:0000313" key="7">
    <source>
        <dbReference type="EMBL" id="AOO66103.1"/>
    </source>
</evidence>
<evidence type="ECO:0000313" key="8">
    <source>
        <dbReference type="Proteomes" id="UP000094609"/>
    </source>
</evidence>
<keyword evidence="2" id="KW-0997">Cell inner membrane</keyword>
<keyword evidence="1" id="KW-1003">Cell membrane</keyword>
<name>A0A1D7TM75_9BACT</name>
<evidence type="ECO:0000256" key="2">
    <source>
        <dbReference type="ARBA" id="ARBA00022519"/>
    </source>
</evidence>
<dbReference type="PANTHER" id="PTHR34990:SF2">
    <property type="entry name" value="BLL8164 PROTEIN"/>
    <property type="match status" value="1"/>
</dbReference>
<dbReference type="Gene3D" id="3.60.21.10">
    <property type="match status" value="1"/>
</dbReference>
<dbReference type="RefSeq" id="WP_084010902.1">
    <property type="nucleotide sequence ID" value="NZ_CP017111.1"/>
</dbReference>
<organism evidence="7 8">
    <name type="scientific">Sulfurospirillum halorespirans DSM 13726</name>
    <dbReference type="NCBI Taxonomy" id="1193502"/>
    <lineage>
        <taxon>Bacteria</taxon>
        <taxon>Pseudomonadati</taxon>
        <taxon>Campylobacterota</taxon>
        <taxon>Epsilonproteobacteria</taxon>
        <taxon>Campylobacterales</taxon>
        <taxon>Sulfurospirillaceae</taxon>
        <taxon>Sulfurospirillum</taxon>
    </lineage>
</organism>
<dbReference type="GO" id="GO:0009245">
    <property type="term" value="P:lipid A biosynthetic process"/>
    <property type="evidence" value="ECO:0007669"/>
    <property type="project" value="TreeGrafter"/>
</dbReference>
<dbReference type="CDD" id="cd07398">
    <property type="entry name" value="MPP_YbbF-LpxH"/>
    <property type="match status" value="1"/>
</dbReference>
<reference evidence="8" key="1">
    <citation type="submission" date="2016-08" db="EMBL/GenBank/DDBJ databases">
        <title>Complete genome sequence of the organohalide-respiring Epsilonproteobacterium Sulfurospirillum halorespirans.</title>
        <authorList>
            <person name="Goris T."/>
            <person name="Zimmermann J."/>
            <person name="Schenz B."/>
            <person name="Lemos M."/>
            <person name="Hackermueller J."/>
            <person name="Diekert G."/>
        </authorList>
    </citation>
    <scope>NUCLEOTIDE SEQUENCE [LARGE SCALE GENOMIC DNA]</scope>
    <source>
        <strain>DSM 13726</strain>
        <strain evidence="8">PCE-M2</strain>
    </source>
</reference>
<dbReference type="GO" id="GO:0016020">
    <property type="term" value="C:membrane"/>
    <property type="evidence" value="ECO:0007669"/>
    <property type="project" value="GOC"/>
</dbReference>
<dbReference type="InterPro" id="IPR004843">
    <property type="entry name" value="Calcineurin-like_PHP"/>
</dbReference>
<evidence type="ECO:0000256" key="4">
    <source>
        <dbReference type="ARBA" id="ARBA00023136"/>
    </source>
</evidence>